<dbReference type="InterPro" id="IPR005807">
    <property type="entry name" value="SecE_bac"/>
</dbReference>
<evidence type="ECO:0000256" key="4">
    <source>
        <dbReference type="ARBA" id="ARBA00022692"/>
    </source>
</evidence>
<evidence type="ECO:0000256" key="5">
    <source>
        <dbReference type="ARBA" id="ARBA00022927"/>
    </source>
</evidence>
<feature type="transmembrane region" description="Helical" evidence="9">
    <location>
        <begin position="27"/>
        <end position="52"/>
    </location>
</feature>
<dbReference type="GO" id="GO:0065002">
    <property type="term" value="P:intracellular protein transmembrane transport"/>
    <property type="evidence" value="ECO:0007669"/>
    <property type="project" value="UniProtKB-UniRule"/>
</dbReference>
<dbReference type="GO" id="GO:0009306">
    <property type="term" value="P:protein secretion"/>
    <property type="evidence" value="ECO:0007669"/>
    <property type="project" value="UniProtKB-UniRule"/>
</dbReference>
<evidence type="ECO:0000256" key="7">
    <source>
        <dbReference type="ARBA" id="ARBA00023010"/>
    </source>
</evidence>
<evidence type="ECO:0000313" key="10">
    <source>
        <dbReference type="EMBL" id="PIP19021.1"/>
    </source>
</evidence>
<organism evidence="10 11">
    <name type="scientific">Candidatus Sherwoodlollariibacterium unditelluris</name>
    <dbReference type="NCBI Taxonomy" id="1974757"/>
    <lineage>
        <taxon>Bacteria</taxon>
        <taxon>Pseudomonadati</taxon>
        <taxon>Candidatus Omnitrophota</taxon>
        <taxon>Candidatus Sherwoodlollariibacterium</taxon>
    </lineage>
</organism>
<comment type="subunit">
    <text evidence="9">Component of the Sec protein translocase complex. Heterotrimer consisting of SecY, SecE and SecG subunits. The heterotrimers can form oligomers, although 1 heterotrimer is thought to be able to translocate proteins. Interacts with the ribosome. Interacts with SecDF, and other proteins may be involved. Interacts with SecA.</text>
</comment>
<evidence type="ECO:0000256" key="3">
    <source>
        <dbReference type="ARBA" id="ARBA00022475"/>
    </source>
</evidence>
<name>A0A2G9YKG4_9BACT</name>
<evidence type="ECO:0000256" key="2">
    <source>
        <dbReference type="ARBA" id="ARBA00022448"/>
    </source>
</evidence>
<dbReference type="Gene3D" id="1.20.5.1030">
    <property type="entry name" value="Preprotein translocase secy subunit"/>
    <property type="match status" value="1"/>
</dbReference>
<sequence>MISKPVNFLKEVKAELGKVAWSTRQELLASTIVVIVVTVILGVFIGIIDVILSKLLTILFK</sequence>
<dbReference type="InterPro" id="IPR001901">
    <property type="entry name" value="Translocase_SecE/Sec61-g"/>
</dbReference>
<dbReference type="HAMAP" id="MF_00422">
    <property type="entry name" value="SecE"/>
    <property type="match status" value="1"/>
</dbReference>
<keyword evidence="2 9" id="KW-0813">Transport</keyword>
<comment type="function">
    <text evidence="9">Essential subunit of the Sec protein translocation channel SecYEG. Clamps together the 2 halves of SecY. May contact the channel plug during translocation.</text>
</comment>
<reference evidence="10 11" key="1">
    <citation type="submission" date="2017-09" db="EMBL/GenBank/DDBJ databases">
        <title>Depth-based differentiation of microbial function through sediment-hosted aquifers and enrichment of novel symbionts in the deep terrestrial subsurface.</title>
        <authorList>
            <person name="Probst A.J."/>
            <person name="Ladd B."/>
            <person name="Jarett J.K."/>
            <person name="Geller-Mcgrath D.E."/>
            <person name="Sieber C.M."/>
            <person name="Emerson J.B."/>
            <person name="Anantharaman K."/>
            <person name="Thomas B.C."/>
            <person name="Malmstrom R."/>
            <person name="Stieglmeier M."/>
            <person name="Klingl A."/>
            <person name="Woyke T."/>
            <person name="Ryan C.M."/>
            <person name="Banfield J.F."/>
        </authorList>
    </citation>
    <scope>NUCLEOTIDE SEQUENCE [LARGE SCALE GENOMIC DNA]</scope>
    <source>
        <strain evidence="10">CG23_combo_of_CG06-09_8_20_14_all_41_10</strain>
    </source>
</reference>
<dbReference type="GO" id="GO:0005886">
    <property type="term" value="C:plasma membrane"/>
    <property type="evidence" value="ECO:0007669"/>
    <property type="project" value="UniProtKB-SubCell"/>
</dbReference>
<evidence type="ECO:0000256" key="1">
    <source>
        <dbReference type="ARBA" id="ARBA00004370"/>
    </source>
</evidence>
<proteinExistence type="inferred from homology"/>
<keyword evidence="5 9" id="KW-0653">Protein transport</keyword>
<dbReference type="GO" id="GO:0008320">
    <property type="term" value="F:protein transmembrane transporter activity"/>
    <property type="evidence" value="ECO:0007669"/>
    <property type="project" value="UniProtKB-UniRule"/>
</dbReference>
<dbReference type="Pfam" id="PF00584">
    <property type="entry name" value="SecE"/>
    <property type="match status" value="1"/>
</dbReference>
<comment type="subcellular location">
    <subcellularLocation>
        <location evidence="9">Cell membrane</location>
        <topology evidence="9">Single-pass membrane protein</topology>
    </subcellularLocation>
    <subcellularLocation>
        <location evidence="1">Membrane</location>
    </subcellularLocation>
</comment>
<dbReference type="GO" id="GO:0006605">
    <property type="term" value="P:protein targeting"/>
    <property type="evidence" value="ECO:0007669"/>
    <property type="project" value="UniProtKB-UniRule"/>
</dbReference>
<keyword evidence="8 9" id="KW-0472">Membrane</keyword>
<dbReference type="NCBIfam" id="TIGR00964">
    <property type="entry name" value="secE_bact"/>
    <property type="match status" value="1"/>
</dbReference>
<dbReference type="PANTHER" id="PTHR33910">
    <property type="entry name" value="PROTEIN TRANSLOCASE SUBUNIT SECE"/>
    <property type="match status" value="1"/>
</dbReference>
<evidence type="ECO:0000256" key="6">
    <source>
        <dbReference type="ARBA" id="ARBA00022989"/>
    </source>
</evidence>
<dbReference type="GO" id="GO:0043952">
    <property type="term" value="P:protein transport by the Sec complex"/>
    <property type="evidence" value="ECO:0007669"/>
    <property type="project" value="UniProtKB-UniRule"/>
</dbReference>
<evidence type="ECO:0000256" key="9">
    <source>
        <dbReference type="HAMAP-Rule" id="MF_00422"/>
    </source>
</evidence>
<keyword evidence="6 9" id="KW-1133">Transmembrane helix</keyword>
<keyword evidence="7 9" id="KW-0811">Translocation</keyword>
<evidence type="ECO:0000256" key="8">
    <source>
        <dbReference type="ARBA" id="ARBA00023136"/>
    </source>
</evidence>
<comment type="caution">
    <text evidence="10">The sequence shown here is derived from an EMBL/GenBank/DDBJ whole genome shotgun (WGS) entry which is preliminary data.</text>
</comment>
<dbReference type="PANTHER" id="PTHR33910:SF1">
    <property type="entry name" value="PROTEIN TRANSLOCASE SUBUNIT SECE"/>
    <property type="match status" value="1"/>
</dbReference>
<keyword evidence="4 9" id="KW-0812">Transmembrane</keyword>
<dbReference type="InterPro" id="IPR038379">
    <property type="entry name" value="SecE_sf"/>
</dbReference>
<protein>
    <recommendedName>
        <fullName evidence="9">Protein translocase subunit SecE</fullName>
    </recommendedName>
</protein>
<comment type="similarity">
    <text evidence="9">Belongs to the SecE/SEC61-gamma family.</text>
</comment>
<evidence type="ECO:0000313" key="11">
    <source>
        <dbReference type="Proteomes" id="UP000231292"/>
    </source>
</evidence>
<dbReference type="EMBL" id="PCRK01000127">
    <property type="protein sequence ID" value="PIP19021.1"/>
    <property type="molecule type" value="Genomic_DNA"/>
</dbReference>
<keyword evidence="3 9" id="KW-1003">Cell membrane</keyword>
<accession>A0A2G9YKG4</accession>
<dbReference type="AlphaFoldDB" id="A0A2G9YKG4"/>
<dbReference type="Proteomes" id="UP000231292">
    <property type="component" value="Unassembled WGS sequence"/>
</dbReference>
<gene>
    <name evidence="9 10" type="primary">secE</name>
    <name evidence="10" type="ORF">COX41_05140</name>
</gene>